<dbReference type="GO" id="GO:0015833">
    <property type="term" value="P:peptide transport"/>
    <property type="evidence" value="ECO:0007669"/>
    <property type="project" value="TreeGrafter"/>
</dbReference>
<dbReference type="InterPro" id="IPR030678">
    <property type="entry name" value="Peptide/Ni-bd"/>
</dbReference>
<accession>A0A366IHP8</accession>
<dbReference type="OrthoDB" id="9801912at2"/>
<dbReference type="PIRSF" id="PIRSF002741">
    <property type="entry name" value="MppA"/>
    <property type="match status" value="1"/>
</dbReference>
<dbReference type="CDD" id="cd08504">
    <property type="entry name" value="PBP2_OppA"/>
    <property type="match status" value="1"/>
</dbReference>
<keyword evidence="3" id="KW-0813">Transport</keyword>
<feature type="chain" id="PRO_5017000694" evidence="5">
    <location>
        <begin position="26"/>
        <end position="539"/>
    </location>
</feature>
<dbReference type="Gene3D" id="3.90.76.10">
    <property type="entry name" value="Dipeptide-binding Protein, Domain 1"/>
    <property type="match status" value="1"/>
</dbReference>
<evidence type="ECO:0000256" key="4">
    <source>
        <dbReference type="ARBA" id="ARBA00022729"/>
    </source>
</evidence>
<dbReference type="PROSITE" id="PS51257">
    <property type="entry name" value="PROKAR_LIPOPROTEIN"/>
    <property type="match status" value="1"/>
</dbReference>
<comment type="similarity">
    <text evidence="2">Belongs to the bacterial solute-binding protein 5 family.</text>
</comment>
<dbReference type="Gene3D" id="3.40.190.10">
    <property type="entry name" value="Periplasmic binding protein-like II"/>
    <property type="match status" value="1"/>
</dbReference>
<dbReference type="Pfam" id="PF00496">
    <property type="entry name" value="SBP_bac_5"/>
    <property type="match status" value="1"/>
</dbReference>
<dbReference type="GO" id="GO:1904680">
    <property type="term" value="F:peptide transmembrane transporter activity"/>
    <property type="evidence" value="ECO:0007669"/>
    <property type="project" value="TreeGrafter"/>
</dbReference>
<dbReference type="Gene3D" id="3.10.105.10">
    <property type="entry name" value="Dipeptide-binding Protein, Domain 3"/>
    <property type="match status" value="1"/>
</dbReference>
<dbReference type="InterPro" id="IPR000914">
    <property type="entry name" value="SBP_5_dom"/>
</dbReference>
<evidence type="ECO:0000256" key="1">
    <source>
        <dbReference type="ARBA" id="ARBA00004196"/>
    </source>
</evidence>
<organism evidence="7 8">
    <name type="scientific">Alkalibaculum bacchi</name>
    <dbReference type="NCBI Taxonomy" id="645887"/>
    <lineage>
        <taxon>Bacteria</taxon>
        <taxon>Bacillati</taxon>
        <taxon>Bacillota</taxon>
        <taxon>Clostridia</taxon>
        <taxon>Eubacteriales</taxon>
        <taxon>Eubacteriaceae</taxon>
        <taxon>Alkalibaculum</taxon>
    </lineage>
</organism>
<dbReference type="AlphaFoldDB" id="A0A366IHP8"/>
<proteinExistence type="inferred from homology"/>
<comment type="caution">
    <text evidence="7">The sequence shown here is derived from an EMBL/GenBank/DDBJ whole genome shotgun (WGS) entry which is preliminary data.</text>
</comment>
<dbReference type="SUPFAM" id="SSF53850">
    <property type="entry name" value="Periplasmic binding protein-like II"/>
    <property type="match status" value="1"/>
</dbReference>
<evidence type="ECO:0000256" key="5">
    <source>
        <dbReference type="SAM" id="SignalP"/>
    </source>
</evidence>
<evidence type="ECO:0000313" key="8">
    <source>
        <dbReference type="Proteomes" id="UP000253490"/>
    </source>
</evidence>
<keyword evidence="4 5" id="KW-0732">Signal</keyword>
<feature type="signal peptide" evidence="5">
    <location>
        <begin position="1"/>
        <end position="25"/>
    </location>
</feature>
<keyword evidence="8" id="KW-1185">Reference proteome</keyword>
<gene>
    <name evidence="7" type="ORF">DES36_10146</name>
</gene>
<dbReference type="RefSeq" id="WP_113919209.1">
    <property type="nucleotide sequence ID" value="NZ_QNRX01000001.1"/>
</dbReference>
<dbReference type="FunFam" id="3.90.76.10:FF:000001">
    <property type="entry name" value="Oligopeptide ABC transporter substrate-binding protein"/>
    <property type="match status" value="1"/>
</dbReference>
<sequence length="539" mass="61184">MKKKLITMTSIILAVVLLISGCSGASEKDKEKILRTNNTSEPGSLDPALAQGTHESWVLDHIFEGLMKKSEDGDIVGGMAEKYELAEDEVTYTFTLRDDVTWSNGEPVTAHDFEYSWKRALDPETAAYYAYQFYYIKGGQAYNEGKGSVEDVAVKALDDKTLEVVLESPTAFFPELTSFYCYFPVSKDVVEANPDWAKDPSTYVSNGPFLLTEWEHNAKILIKKNEDYYDADKVKLDGVDFAILDDENTAWQRYEGGEFDFLTPLPQTVVAQLNAEKSSELVIGADLATYYYNLNNEVKPFNNAKVRKALSMAIDRQKIIDNVAQGGQLPAEGVVPYGILDENGKEFREVGNFIKYDVDEAKKLLEEGLAEEGMTVADMQNATLVYNTQEAHKKIAQAVQEMWRTNLGIEIQLENVEFQVKLDREKAGDYQISRAGWIGDYIDPMTFIDLWVTNGEYNDANYSNKEYDEYVKTAKTTADQKVRMDAMRKAETLLMEEMPVLPIYFYTQPYAQKSYVSGVFKPVNRYPYFIYADMDVDKF</sequence>
<dbReference type="InterPro" id="IPR039424">
    <property type="entry name" value="SBP_5"/>
</dbReference>
<dbReference type="PANTHER" id="PTHR30290">
    <property type="entry name" value="PERIPLASMIC BINDING COMPONENT OF ABC TRANSPORTER"/>
    <property type="match status" value="1"/>
</dbReference>
<dbReference type="GO" id="GO:0043190">
    <property type="term" value="C:ATP-binding cassette (ABC) transporter complex"/>
    <property type="evidence" value="ECO:0007669"/>
    <property type="project" value="InterPro"/>
</dbReference>
<dbReference type="Proteomes" id="UP000253490">
    <property type="component" value="Unassembled WGS sequence"/>
</dbReference>
<comment type="subcellular location">
    <subcellularLocation>
        <location evidence="1">Cell envelope</location>
    </subcellularLocation>
</comment>
<name>A0A366IHP8_9FIRM</name>
<evidence type="ECO:0000256" key="3">
    <source>
        <dbReference type="ARBA" id="ARBA00022448"/>
    </source>
</evidence>
<evidence type="ECO:0000313" key="7">
    <source>
        <dbReference type="EMBL" id="RBP69995.1"/>
    </source>
</evidence>
<dbReference type="EMBL" id="QNRX01000001">
    <property type="protein sequence ID" value="RBP69995.1"/>
    <property type="molecule type" value="Genomic_DNA"/>
</dbReference>
<protein>
    <submittedName>
        <fullName evidence="7">Oligopeptide transport system substrate-binding protein</fullName>
    </submittedName>
</protein>
<dbReference type="FunFam" id="3.10.105.10:FF:000001">
    <property type="entry name" value="Oligopeptide ABC transporter, oligopeptide-binding protein"/>
    <property type="match status" value="1"/>
</dbReference>
<dbReference type="PANTHER" id="PTHR30290:SF79">
    <property type="entry name" value="DIPEPTIDE-BINDING PROTEIN DPPE"/>
    <property type="match status" value="1"/>
</dbReference>
<evidence type="ECO:0000259" key="6">
    <source>
        <dbReference type="Pfam" id="PF00496"/>
    </source>
</evidence>
<evidence type="ECO:0000256" key="2">
    <source>
        <dbReference type="ARBA" id="ARBA00005695"/>
    </source>
</evidence>
<feature type="domain" description="Solute-binding protein family 5" evidence="6">
    <location>
        <begin position="75"/>
        <end position="458"/>
    </location>
</feature>
<dbReference type="GO" id="GO:0030288">
    <property type="term" value="C:outer membrane-bounded periplasmic space"/>
    <property type="evidence" value="ECO:0007669"/>
    <property type="project" value="UniProtKB-ARBA"/>
</dbReference>
<reference evidence="7 8" key="1">
    <citation type="submission" date="2018-06" db="EMBL/GenBank/DDBJ databases">
        <title>Genomic Encyclopedia of Type Strains, Phase IV (KMG-IV): sequencing the most valuable type-strain genomes for metagenomic binning, comparative biology and taxonomic classification.</title>
        <authorList>
            <person name="Goeker M."/>
        </authorList>
    </citation>
    <scope>NUCLEOTIDE SEQUENCE [LARGE SCALE GENOMIC DNA]</scope>
    <source>
        <strain evidence="7 8">DSM 22112</strain>
    </source>
</reference>